<comment type="catalytic activity">
    <reaction evidence="6">
        <text>2 cob(II)alamin + reduced [electron-transfer flavoprotein] + 2 ATP = 2 adenosylcob(III)alamin + 2 triphosphate + oxidized [electron-transfer flavoprotein] + 3 H(+)</text>
        <dbReference type="Rhea" id="RHEA:28671"/>
        <dbReference type="Rhea" id="RHEA-COMP:10685"/>
        <dbReference type="Rhea" id="RHEA-COMP:10686"/>
        <dbReference type="ChEBI" id="CHEBI:15378"/>
        <dbReference type="ChEBI" id="CHEBI:16304"/>
        <dbReference type="ChEBI" id="CHEBI:18036"/>
        <dbReference type="ChEBI" id="CHEBI:18408"/>
        <dbReference type="ChEBI" id="CHEBI:30616"/>
        <dbReference type="ChEBI" id="CHEBI:57692"/>
        <dbReference type="ChEBI" id="CHEBI:58307"/>
        <dbReference type="EC" id="2.5.1.17"/>
    </reaction>
</comment>
<comment type="catalytic activity">
    <reaction evidence="6">
        <text>2 cob(II)yrinate a,c diamide + reduced [electron-transfer flavoprotein] + 2 ATP = 2 adenosylcob(III)yrinate a,c-diamide + 2 triphosphate + oxidized [electron-transfer flavoprotein] + 3 H(+)</text>
        <dbReference type="Rhea" id="RHEA:11528"/>
        <dbReference type="Rhea" id="RHEA-COMP:10685"/>
        <dbReference type="Rhea" id="RHEA-COMP:10686"/>
        <dbReference type="ChEBI" id="CHEBI:15378"/>
        <dbReference type="ChEBI" id="CHEBI:18036"/>
        <dbReference type="ChEBI" id="CHEBI:30616"/>
        <dbReference type="ChEBI" id="CHEBI:57692"/>
        <dbReference type="ChEBI" id="CHEBI:58307"/>
        <dbReference type="ChEBI" id="CHEBI:58503"/>
        <dbReference type="ChEBI" id="CHEBI:58537"/>
        <dbReference type="EC" id="2.5.1.17"/>
    </reaction>
</comment>
<dbReference type="Proteomes" id="UP000176665">
    <property type="component" value="Unassembled WGS sequence"/>
</dbReference>
<dbReference type="EC" id="2.5.1.17" evidence="6"/>
<dbReference type="AlphaFoldDB" id="A0A1F5YV24"/>
<dbReference type="NCBIfam" id="TIGR00636">
    <property type="entry name" value="PduO_Nterm"/>
    <property type="match status" value="1"/>
</dbReference>
<evidence type="ECO:0000313" key="8">
    <source>
        <dbReference type="EMBL" id="OGG03923.1"/>
    </source>
</evidence>
<dbReference type="GO" id="GO:0009236">
    <property type="term" value="P:cobalamin biosynthetic process"/>
    <property type="evidence" value="ECO:0007669"/>
    <property type="project" value="UniProtKB-UniRule"/>
</dbReference>
<evidence type="ECO:0000256" key="1">
    <source>
        <dbReference type="ARBA" id="ARBA00007487"/>
    </source>
</evidence>
<dbReference type="PANTHER" id="PTHR12213">
    <property type="entry name" value="CORRINOID ADENOSYLTRANSFERASE"/>
    <property type="match status" value="1"/>
</dbReference>
<dbReference type="PANTHER" id="PTHR12213:SF0">
    <property type="entry name" value="CORRINOID ADENOSYLTRANSFERASE MMAB"/>
    <property type="match status" value="1"/>
</dbReference>
<comment type="pathway">
    <text evidence="6">Cofactor biosynthesis; adenosylcobalamin biosynthesis; adenosylcobalamin from cob(II)yrinate a,c-diamide: step 2/7.</text>
</comment>
<evidence type="ECO:0000313" key="9">
    <source>
        <dbReference type="Proteomes" id="UP000176665"/>
    </source>
</evidence>
<evidence type="ECO:0000259" key="7">
    <source>
        <dbReference type="Pfam" id="PF01923"/>
    </source>
</evidence>
<gene>
    <name evidence="8" type="ORF">A2W14_05640</name>
</gene>
<evidence type="ECO:0000256" key="6">
    <source>
        <dbReference type="RuleBase" id="RU366026"/>
    </source>
</evidence>
<evidence type="ECO:0000256" key="4">
    <source>
        <dbReference type="ARBA" id="ARBA00022741"/>
    </source>
</evidence>
<protein>
    <recommendedName>
        <fullName evidence="6">Corrinoid adenosyltransferase</fullName>
        <ecNumber evidence="6">2.5.1.17</ecNumber>
    </recommendedName>
    <alternativeName>
        <fullName evidence="6">Cob(II)alamin adenosyltransferase</fullName>
    </alternativeName>
    <alternativeName>
        <fullName evidence="6">Cob(II)yrinic acid a,c-diamide adenosyltransferase</fullName>
    </alternativeName>
    <alternativeName>
        <fullName evidence="6">Cobinamide/cobalamin adenosyltransferase</fullName>
    </alternativeName>
</protein>
<reference evidence="8 9" key="1">
    <citation type="journal article" date="2016" name="Nat. Commun.">
        <title>Thousands of microbial genomes shed light on interconnected biogeochemical processes in an aquifer system.</title>
        <authorList>
            <person name="Anantharaman K."/>
            <person name="Brown C.T."/>
            <person name="Hug L.A."/>
            <person name="Sharon I."/>
            <person name="Castelle C.J."/>
            <person name="Probst A.J."/>
            <person name="Thomas B.C."/>
            <person name="Singh A."/>
            <person name="Wilkins M.J."/>
            <person name="Karaoz U."/>
            <person name="Brodie E.L."/>
            <person name="Williams K.H."/>
            <person name="Hubbard S.S."/>
            <person name="Banfield J.F."/>
        </authorList>
    </citation>
    <scope>NUCLEOTIDE SEQUENCE [LARGE SCALE GENOMIC DNA]</scope>
</reference>
<evidence type="ECO:0000256" key="3">
    <source>
        <dbReference type="ARBA" id="ARBA00022679"/>
    </source>
</evidence>
<dbReference type="InterPro" id="IPR029499">
    <property type="entry name" value="PduO-typ"/>
</dbReference>
<dbReference type="GO" id="GO:0008817">
    <property type="term" value="F:corrinoid adenosyltransferase activity"/>
    <property type="evidence" value="ECO:0007669"/>
    <property type="project" value="UniProtKB-UniRule"/>
</dbReference>
<dbReference type="InterPro" id="IPR036451">
    <property type="entry name" value="CblAdoTrfase-like_sf"/>
</dbReference>
<dbReference type="STRING" id="1798371.A2W14_05640"/>
<dbReference type="GO" id="GO:0005524">
    <property type="term" value="F:ATP binding"/>
    <property type="evidence" value="ECO:0007669"/>
    <property type="project" value="UniProtKB-UniRule"/>
</dbReference>
<sequence length="180" mass="20413">MVKIYTRTGDQGKTSLYGGKRVLKSHPRVNAYGTVDELNSHLGLLLAALSKEKEIINFLTSIQSDLFVIGSHLSGDKIPLHLLSKRIRQMENLIDRLDKNLPPLKNFILPLGSPEASLAHIVRTVCRRSERQVIALISDEKSIDLEIVAYLNRLSDLMFIIARYLNSRRGIKDVIWKKLL</sequence>
<dbReference type="EMBL" id="MFJA01000011">
    <property type="protein sequence ID" value="OGG03923.1"/>
    <property type="molecule type" value="Genomic_DNA"/>
</dbReference>
<dbReference type="SUPFAM" id="SSF89028">
    <property type="entry name" value="Cobalamin adenosyltransferase-like"/>
    <property type="match status" value="1"/>
</dbReference>
<name>A0A1F5YV24_9BACT</name>
<keyword evidence="6" id="KW-0169">Cobalamin biosynthesis</keyword>
<comment type="subunit">
    <text evidence="2">Homotrimer.</text>
</comment>
<comment type="caution">
    <text evidence="8">The sequence shown here is derived from an EMBL/GenBank/DDBJ whole genome shotgun (WGS) entry which is preliminary data.</text>
</comment>
<keyword evidence="4 6" id="KW-0547">Nucleotide-binding</keyword>
<dbReference type="Pfam" id="PF01923">
    <property type="entry name" value="Cob_adeno_trans"/>
    <property type="match status" value="1"/>
</dbReference>
<dbReference type="FunFam" id="1.20.1200.10:FF:000001">
    <property type="entry name" value="Cob(I)yrinic acid a,c-diamide adenosyltransferase"/>
    <property type="match status" value="1"/>
</dbReference>
<accession>A0A1F5YV24</accession>
<evidence type="ECO:0000256" key="2">
    <source>
        <dbReference type="ARBA" id="ARBA00011233"/>
    </source>
</evidence>
<feature type="domain" description="Cobalamin adenosyltransferase-like" evidence="7">
    <location>
        <begin position="4"/>
        <end position="165"/>
    </location>
</feature>
<keyword evidence="3 6" id="KW-0808">Transferase</keyword>
<proteinExistence type="inferred from homology"/>
<keyword evidence="5 6" id="KW-0067">ATP-binding</keyword>
<dbReference type="UniPathway" id="UPA00148">
    <property type="reaction ID" value="UER00233"/>
</dbReference>
<dbReference type="Gene3D" id="1.20.1200.10">
    <property type="entry name" value="Cobalamin adenosyltransferase-like"/>
    <property type="match status" value="1"/>
</dbReference>
<dbReference type="InterPro" id="IPR016030">
    <property type="entry name" value="CblAdoTrfase-like"/>
</dbReference>
<organism evidence="8 9">
    <name type="scientific">Candidatus Gottesmanbacteria bacterium RBG_16_37_8</name>
    <dbReference type="NCBI Taxonomy" id="1798371"/>
    <lineage>
        <taxon>Bacteria</taxon>
        <taxon>Candidatus Gottesmaniibacteriota</taxon>
    </lineage>
</organism>
<comment type="similarity">
    <text evidence="1 6">Belongs to the Cob(I)alamin adenosyltransferase family.</text>
</comment>
<evidence type="ECO:0000256" key="5">
    <source>
        <dbReference type="ARBA" id="ARBA00022840"/>
    </source>
</evidence>